<organism evidence="1 2">
    <name type="scientific">Sphingobacterium siyangense</name>
    <dbReference type="NCBI Taxonomy" id="459529"/>
    <lineage>
        <taxon>Bacteria</taxon>
        <taxon>Pseudomonadati</taxon>
        <taxon>Bacteroidota</taxon>
        <taxon>Sphingobacteriia</taxon>
        <taxon>Sphingobacteriales</taxon>
        <taxon>Sphingobacteriaceae</taxon>
        <taxon>Sphingobacterium</taxon>
    </lineage>
</organism>
<comment type="caution">
    <text evidence="1">The sequence shown here is derived from an EMBL/GenBank/DDBJ whole genome shotgun (WGS) entry which is preliminary data.</text>
</comment>
<proteinExistence type="predicted"/>
<dbReference type="Gene3D" id="3.10.450.620">
    <property type="entry name" value="JHP933, nucleotidyltransferase-like core domain"/>
    <property type="match status" value="1"/>
</dbReference>
<accession>A0A562MC20</accession>
<dbReference type="GO" id="GO:0016740">
    <property type="term" value="F:transferase activity"/>
    <property type="evidence" value="ECO:0007669"/>
    <property type="project" value="UniProtKB-KW"/>
</dbReference>
<evidence type="ECO:0000313" key="2">
    <source>
        <dbReference type="Proteomes" id="UP000315908"/>
    </source>
</evidence>
<gene>
    <name evidence="1" type="ORF">IQ31_03643</name>
</gene>
<protein>
    <submittedName>
        <fullName evidence="1">Putative nucleotidyltransferase component of viral defense system</fullName>
    </submittedName>
</protein>
<evidence type="ECO:0000313" key="1">
    <source>
        <dbReference type="EMBL" id="TWI17497.1"/>
    </source>
</evidence>
<name>A0A562MC20_9SPHI</name>
<dbReference type="OrthoDB" id="9780929at2"/>
<keyword evidence="1" id="KW-0808">Transferase</keyword>
<dbReference type="RefSeq" id="WP_145328952.1">
    <property type="nucleotide sequence ID" value="NZ_VLKR01000021.1"/>
</dbReference>
<reference evidence="1 2" key="1">
    <citation type="journal article" date="2015" name="Stand. Genomic Sci.">
        <title>Genomic Encyclopedia of Bacterial and Archaeal Type Strains, Phase III: the genomes of soil and plant-associated and newly described type strains.</title>
        <authorList>
            <person name="Whitman W.B."/>
            <person name="Woyke T."/>
            <person name="Klenk H.P."/>
            <person name="Zhou Y."/>
            <person name="Lilburn T.G."/>
            <person name="Beck B.J."/>
            <person name="De Vos P."/>
            <person name="Vandamme P."/>
            <person name="Eisen J.A."/>
            <person name="Garrity G."/>
            <person name="Hugenholtz P."/>
            <person name="Kyrpides N.C."/>
        </authorList>
    </citation>
    <scope>NUCLEOTIDE SEQUENCE [LARGE SCALE GENOMIC DNA]</scope>
    <source>
        <strain evidence="1 2">CGMCC 1.6855</strain>
    </source>
</reference>
<dbReference type="EMBL" id="VLKR01000021">
    <property type="protein sequence ID" value="TWI17497.1"/>
    <property type="molecule type" value="Genomic_DNA"/>
</dbReference>
<dbReference type="Proteomes" id="UP000315908">
    <property type="component" value="Unassembled WGS sequence"/>
</dbReference>
<sequence>MIREWLKEYNPQNQQQTFDAIREIMQEVTLAGLQRSGFFEKAAFYGGTALRIFYQLDRYSEDLDFSLLSIDPNFSFEPYFEAITNEFKALGMTISINEKKKTATFSVESAFLKSDTIWKELVLEEVIPQAGLGNMPVIKIKIEVDKKPPLGFETEDKLLLRPFSFYIKCFTLPSLFAGKMHALLFRKWKNRVKGRDWYDLEWYIKKGVPLDINHFLLRAQDTNDWKKSTISKEDILDLLKIKINTVNMNSVKEDIVRFIPDHTALDIWSQEYFSKLIQYLKFDSV</sequence>
<dbReference type="Pfam" id="PF08843">
    <property type="entry name" value="AbiEii"/>
    <property type="match status" value="1"/>
</dbReference>
<dbReference type="InterPro" id="IPR014942">
    <property type="entry name" value="AbiEii"/>
</dbReference>
<dbReference type="AlphaFoldDB" id="A0A562MC20"/>